<dbReference type="Proteomes" id="UP000290560">
    <property type="component" value="Unassembled WGS sequence"/>
</dbReference>
<feature type="non-terminal residue" evidence="1">
    <location>
        <position position="1"/>
    </location>
</feature>
<evidence type="ECO:0000313" key="1">
    <source>
        <dbReference type="EMBL" id="RZR73371.1"/>
    </source>
</evidence>
<gene>
    <name evidence="1" type="ORF">BHM03_00023277</name>
</gene>
<organism evidence="1">
    <name type="scientific">Ensete ventricosum</name>
    <name type="common">Abyssinian banana</name>
    <name type="synonym">Musa ensete</name>
    <dbReference type="NCBI Taxonomy" id="4639"/>
    <lineage>
        <taxon>Eukaryota</taxon>
        <taxon>Viridiplantae</taxon>
        <taxon>Streptophyta</taxon>
        <taxon>Embryophyta</taxon>
        <taxon>Tracheophyta</taxon>
        <taxon>Spermatophyta</taxon>
        <taxon>Magnoliopsida</taxon>
        <taxon>Liliopsida</taxon>
        <taxon>Zingiberales</taxon>
        <taxon>Musaceae</taxon>
        <taxon>Ensete</taxon>
    </lineage>
</organism>
<name>A0A445MGQ0_ENSVE</name>
<proteinExistence type="predicted"/>
<reference evidence="1" key="1">
    <citation type="journal article" date="2018" name="Data Brief">
        <title>Genome sequence data from 17 accessions of Ensete ventricosum, a staple food crop for millions in Ethiopia.</title>
        <authorList>
            <person name="Yemataw Z."/>
            <person name="Muzemil S."/>
            <person name="Ambachew D."/>
            <person name="Tripathi L."/>
            <person name="Tesfaye K."/>
            <person name="Chala A."/>
            <person name="Farbos A."/>
            <person name="O'Neill P."/>
            <person name="Moore K."/>
            <person name="Grant M."/>
            <person name="Studholme D.J."/>
        </authorList>
    </citation>
    <scope>NUCLEOTIDE SEQUENCE [LARGE SCALE GENOMIC DNA]</scope>
    <source>
        <tissue evidence="1">Leaf</tissue>
    </source>
</reference>
<dbReference type="AlphaFoldDB" id="A0A445MGQ0"/>
<dbReference type="EMBL" id="KV875895">
    <property type="protein sequence ID" value="RZR73371.1"/>
    <property type="molecule type" value="Genomic_DNA"/>
</dbReference>
<protein>
    <submittedName>
        <fullName evidence="1">Uncharacterized protein</fullName>
    </submittedName>
</protein>
<accession>A0A445MGQ0</accession>
<sequence length="57" mass="6274">CGLAVSVSSAFHPAASVSGDCADFCDRGFRIRRSLTYSCSLLRCRFVHFSCYSAQNF</sequence>